<reference evidence="2" key="1">
    <citation type="submission" date="2025-08" db="UniProtKB">
        <authorList>
            <consortium name="Ensembl"/>
        </authorList>
    </citation>
    <scope>IDENTIFICATION</scope>
</reference>
<proteinExistence type="predicted"/>
<accession>A0A8C3HDA2</accession>
<reference evidence="2" key="2">
    <citation type="submission" date="2025-09" db="UniProtKB">
        <authorList>
            <consortium name="Ensembl"/>
        </authorList>
    </citation>
    <scope>IDENTIFICATION</scope>
</reference>
<protein>
    <recommendedName>
        <fullName evidence="4">Secreted protein</fullName>
    </recommendedName>
</protein>
<evidence type="ECO:0008006" key="4">
    <source>
        <dbReference type="Google" id="ProtNLM"/>
    </source>
</evidence>
<evidence type="ECO:0000313" key="2">
    <source>
        <dbReference type="Ensembl" id="ENSCPBP00000016286.1"/>
    </source>
</evidence>
<keyword evidence="1" id="KW-0732">Signal</keyword>
<feature type="chain" id="PRO_5034562487" description="Secreted protein" evidence="1">
    <location>
        <begin position="21"/>
        <end position="62"/>
    </location>
</feature>
<keyword evidence="3" id="KW-1185">Reference proteome</keyword>
<name>A0A8C3HDA2_CHRPI</name>
<organism evidence="2 3">
    <name type="scientific">Chrysemys picta bellii</name>
    <name type="common">Western painted turtle</name>
    <name type="synonym">Emys bellii</name>
    <dbReference type="NCBI Taxonomy" id="8478"/>
    <lineage>
        <taxon>Eukaryota</taxon>
        <taxon>Metazoa</taxon>
        <taxon>Chordata</taxon>
        <taxon>Craniata</taxon>
        <taxon>Vertebrata</taxon>
        <taxon>Euteleostomi</taxon>
        <taxon>Archelosauria</taxon>
        <taxon>Testudinata</taxon>
        <taxon>Testudines</taxon>
        <taxon>Cryptodira</taxon>
        <taxon>Durocryptodira</taxon>
        <taxon>Testudinoidea</taxon>
        <taxon>Emydidae</taxon>
        <taxon>Chrysemys</taxon>
    </lineage>
</organism>
<evidence type="ECO:0000256" key="1">
    <source>
        <dbReference type="SAM" id="SignalP"/>
    </source>
</evidence>
<dbReference type="Proteomes" id="UP000694380">
    <property type="component" value="Unplaced"/>
</dbReference>
<feature type="signal peptide" evidence="1">
    <location>
        <begin position="1"/>
        <end position="20"/>
    </location>
</feature>
<dbReference type="Ensembl" id="ENSCPBT00000019271.1">
    <property type="protein sequence ID" value="ENSCPBP00000016286.1"/>
    <property type="gene ID" value="ENSCPBG00000012007.1"/>
</dbReference>
<sequence length="62" mass="7137">VVAKNVFLFLLIYFLIGAHCDHLVCLPVQHRPENCSRIIPRADLLEKHQVLILKCSVMENPQ</sequence>
<dbReference type="AlphaFoldDB" id="A0A8C3HDA2"/>
<evidence type="ECO:0000313" key="3">
    <source>
        <dbReference type="Proteomes" id="UP000694380"/>
    </source>
</evidence>